<dbReference type="PANTHER" id="PTHR30632:SF16">
    <property type="entry name" value="MOLYBDATE_TUNGSTATE-BINDING PROTEIN WTPA"/>
    <property type="match status" value="1"/>
</dbReference>
<dbReference type="EMBL" id="JBHLYQ010000214">
    <property type="protein sequence ID" value="MFC0082999.1"/>
    <property type="molecule type" value="Genomic_DNA"/>
</dbReference>
<dbReference type="Pfam" id="PF13531">
    <property type="entry name" value="SBP_bac_11"/>
    <property type="match status" value="1"/>
</dbReference>
<accession>A0ABV6C5M9</accession>
<dbReference type="SUPFAM" id="SSF53850">
    <property type="entry name" value="Periplasmic binding protein-like II"/>
    <property type="match status" value="1"/>
</dbReference>
<name>A0ABV6C5M9_9ACTN</name>
<feature type="region of interest" description="Disordered" evidence="2">
    <location>
        <begin position="1"/>
        <end position="32"/>
    </location>
</feature>
<organism evidence="3 4">
    <name type="scientific">Aciditerrimonas ferrireducens</name>
    <dbReference type="NCBI Taxonomy" id="667306"/>
    <lineage>
        <taxon>Bacteria</taxon>
        <taxon>Bacillati</taxon>
        <taxon>Actinomycetota</taxon>
        <taxon>Acidimicrobiia</taxon>
        <taxon>Acidimicrobiales</taxon>
        <taxon>Acidimicrobiaceae</taxon>
        <taxon>Aciditerrimonas</taxon>
    </lineage>
</organism>
<dbReference type="InterPro" id="IPR050682">
    <property type="entry name" value="ModA/WtpA"/>
</dbReference>
<dbReference type="PANTHER" id="PTHR30632">
    <property type="entry name" value="MOLYBDATE-BINDING PERIPLASMIC PROTEIN"/>
    <property type="match status" value="1"/>
</dbReference>
<dbReference type="Gene3D" id="3.40.190.10">
    <property type="entry name" value="Periplasmic binding protein-like II"/>
    <property type="match status" value="2"/>
</dbReference>
<evidence type="ECO:0000256" key="2">
    <source>
        <dbReference type="SAM" id="MobiDB-lite"/>
    </source>
</evidence>
<keyword evidence="4" id="KW-1185">Reference proteome</keyword>
<evidence type="ECO:0000313" key="3">
    <source>
        <dbReference type="EMBL" id="MFC0082999.1"/>
    </source>
</evidence>
<protein>
    <submittedName>
        <fullName evidence="3">Extracellular solute-binding protein</fullName>
    </submittedName>
</protein>
<gene>
    <name evidence="3" type="ORF">ACFFRE_12765</name>
</gene>
<sequence>GSGGSLARSGPARSSAAGSSTATTGAASGQPRGGLAEVAYAGSLLPLNEQTIGPAFERATGDHYQGRGGGSYGLAREIQAGEIRPTVFESIGGGPIELLEPRFTRWWVQVASSPLVLAYNPSGPDGPLFEEAAAGKVPLKDVFLAMAKPGFRLGRTNPATDPQGQAFVMMIELAQRDLGLPAGIVDQILGAGARHGGGDQQQIFAETALDAHLEAGQLDAASAFLSQAVQLHLHYLRLPAAIDFGDPAEASAYAQASIVVPGSQPGSTKTVHGAPLVVDVTVLDQPGTSRADRAAAWAFVASLFSPAGRQAFEQAGYQLVPPTISGPASAVPALIRRAVESAGSTSGAAG</sequence>
<dbReference type="CDD" id="cd13540">
    <property type="entry name" value="PBP2_ModA_WtpA"/>
    <property type="match status" value="1"/>
</dbReference>
<dbReference type="RefSeq" id="WP_377790722.1">
    <property type="nucleotide sequence ID" value="NZ_JBHLYQ010000214.1"/>
</dbReference>
<feature type="non-terminal residue" evidence="3">
    <location>
        <position position="1"/>
    </location>
</feature>
<evidence type="ECO:0000313" key="4">
    <source>
        <dbReference type="Proteomes" id="UP001589788"/>
    </source>
</evidence>
<reference evidence="3 4" key="1">
    <citation type="submission" date="2024-09" db="EMBL/GenBank/DDBJ databases">
        <authorList>
            <person name="Sun Q."/>
            <person name="Mori K."/>
        </authorList>
    </citation>
    <scope>NUCLEOTIDE SEQUENCE [LARGE SCALE GENOMIC DNA]</scope>
    <source>
        <strain evidence="3 4">JCM 15389</strain>
    </source>
</reference>
<proteinExistence type="inferred from homology"/>
<evidence type="ECO:0000256" key="1">
    <source>
        <dbReference type="ARBA" id="ARBA00009438"/>
    </source>
</evidence>
<feature type="compositionally biased region" description="Low complexity" evidence="2">
    <location>
        <begin position="1"/>
        <end position="29"/>
    </location>
</feature>
<dbReference type="Proteomes" id="UP001589788">
    <property type="component" value="Unassembled WGS sequence"/>
</dbReference>
<comment type="similarity">
    <text evidence="1">Belongs to the bacterial solute-binding protein 1 family. WtpA subfamily.</text>
</comment>
<comment type="caution">
    <text evidence="3">The sequence shown here is derived from an EMBL/GenBank/DDBJ whole genome shotgun (WGS) entry which is preliminary data.</text>
</comment>